<evidence type="ECO:0000313" key="2">
    <source>
        <dbReference type="EMBL" id="AKF09294.1"/>
    </source>
</evidence>
<dbReference type="AlphaFoldDB" id="A0A0F6SGU3"/>
<dbReference type="PANTHER" id="PTHR46182:SF2">
    <property type="entry name" value="FI19480P1"/>
    <property type="match status" value="1"/>
</dbReference>
<dbReference type="Pfam" id="PF22352">
    <property type="entry name" value="K319L-like_PKD"/>
    <property type="match status" value="1"/>
</dbReference>
<proteinExistence type="predicted"/>
<dbReference type="Gene3D" id="2.60.40.10">
    <property type="entry name" value="Immunoglobulins"/>
    <property type="match status" value="4"/>
</dbReference>
<evidence type="ECO:0000313" key="3">
    <source>
        <dbReference type="Proteomes" id="UP000034883"/>
    </source>
</evidence>
<gene>
    <name evidence="2" type="ORF">DB32_006443</name>
</gene>
<dbReference type="InterPro" id="IPR022409">
    <property type="entry name" value="PKD/Chitinase_dom"/>
</dbReference>
<dbReference type="InterPro" id="IPR013783">
    <property type="entry name" value="Ig-like_fold"/>
</dbReference>
<dbReference type="STRING" id="927083.DB32_006443"/>
<accession>A0A0F6SGU3</accession>
<feature type="domain" description="PKD/Chitinase" evidence="1">
    <location>
        <begin position="328"/>
        <end position="410"/>
    </location>
</feature>
<dbReference type="KEGG" id="samy:DB32_006443"/>
<dbReference type="SMART" id="SM00089">
    <property type="entry name" value="PKD"/>
    <property type="match status" value="2"/>
</dbReference>
<dbReference type="Proteomes" id="UP000034883">
    <property type="component" value="Chromosome"/>
</dbReference>
<reference evidence="2 3" key="1">
    <citation type="submission" date="2015-03" db="EMBL/GenBank/DDBJ databases">
        <title>Genome assembly of Sandaracinus amylolyticus DSM 53668.</title>
        <authorList>
            <person name="Sharma G."/>
            <person name="Subramanian S."/>
        </authorList>
    </citation>
    <scope>NUCLEOTIDE SEQUENCE [LARGE SCALE GENOMIC DNA]</scope>
    <source>
        <strain evidence="2 3">DSM 53668</strain>
    </source>
</reference>
<keyword evidence="3" id="KW-1185">Reference proteome</keyword>
<protein>
    <submittedName>
        <fullName evidence="2">PKD domain protein</fullName>
    </submittedName>
</protein>
<dbReference type="PANTHER" id="PTHR46182">
    <property type="entry name" value="FI19480P1"/>
    <property type="match status" value="1"/>
</dbReference>
<name>A0A0F6SGU3_9BACT</name>
<dbReference type="GO" id="GO:0016020">
    <property type="term" value="C:membrane"/>
    <property type="evidence" value="ECO:0007669"/>
    <property type="project" value="TreeGrafter"/>
</dbReference>
<feature type="domain" description="PKD/Chitinase" evidence="1">
    <location>
        <begin position="224"/>
        <end position="318"/>
    </location>
</feature>
<organism evidence="2 3">
    <name type="scientific">Sandaracinus amylolyticus</name>
    <dbReference type="NCBI Taxonomy" id="927083"/>
    <lineage>
        <taxon>Bacteria</taxon>
        <taxon>Pseudomonadati</taxon>
        <taxon>Myxococcota</taxon>
        <taxon>Polyangia</taxon>
        <taxon>Polyangiales</taxon>
        <taxon>Sandaracinaceae</taxon>
        <taxon>Sandaracinus</taxon>
    </lineage>
</organism>
<dbReference type="InterPro" id="IPR035986">
    <property type="entry name" value="PKD_dom_sf"/>
</dbReference>
<dbReference type="GO" id="GO:0031410">
    <property type="term" value="C:cytoplasmic vesicle"/>
    <property type="evidence" value="ECO:0007669"/>
    <property type="project" value="TreeGrafter"/>
</dbReference>
<dbReference type="EMBL" id="CP011125">
    <property type="protein sequence ID" value="AKF09294.1"/>
    <property type="molecule type" value="Genomic_DNA"/>
</dbReference>
<dbReference type="SUPFAM" id="SSF49299">
    <property type="entry name" value="PKD domain"/>
    <property type="match status" value="2"/>
</dbReference>
<sequence>MLPLLAACGSKTTVWTPQDGPRVDAGTFDASIVQDAGTDGGGGIVVDCGRSEQFTTARRAITLEATATSDVMIEAQGWSLVSAPPGASATNDPMTGLTTTLTPDVLGEFVMRFAARDALGRSATCEVRVQAIVGPPVAICPEDELVTAPSVPLLIEGDAFDDEMVVEVTWSQVSGPGPALLTPVADGSRAMVEFEADVAGVYRLALEVRDADGETDRCEIDVRVTAPPIVDCDPATVMAPTRRPVTVRASATDERMVVSTTWELIARPDASSATISPTTGLSTTMTPDRRGEYELRFTATDDDGLSASCVVTVIGTPTPPSVMCPAVVETVPLTPTEIVGSAVDDGTIRAWAWSVEAVPPGSRPAAPAPANAARTVFTPDLAGEYSLRLRVTDDDGQTAECTTLVRAVSGDGLRVEMFWDSNGTDMDTHVLQPGARAWFDGTGDCFYSNCTGMRLMWGGPGTDDDPRLDIDDTNGFGPENINIRRPVPGVYRVGVHAFSGSGRVTVRIYCADSTTTPRMTFGPVLIDRNRLWRVADVDVRAAGCTITDLASGGRPNIITREQAMSGP</sequence>
<evidence type="ECO:0000259" key="1">
    <source>
        <dbReference type="SMART" id="SM00089"/>
    </source>
</evidence>
<dbReference type="InterPro" id="IPR029865">
    <property type="entry name" value="KIAA0319-like"/>
</dbReference>